<dbReference type="GO" id="GO:0008967">
    <property type="term" value="F:phosphoglycolate phosphatase activity"/>
    <property type="evidence" value="ECO:0007669"/>
    <property type="project" value="UniProtKB-EC"/>
</dbReference>
<dbReference type="InterPro" id="IPR041492">
    <property type="entry name" value="HAD_2"/>
</dbReference>
<dbReference type="SFLD" id="SFLDS00003">
    <property type="entry name" value="Haloacid_Dehalogenase"/>
    <property type="match status" value="1"/>
</dbReference>
<dbReference type="InterPro" id="IPR036412">
    <property type="entry name" value="HAD-like_sf"/>
</dbReference>
<evidence type="ECO:0000313" key="6">
    <source>
        <dbReference type="EMBL" id="NVN29119.1"/>
    </source>
</evidence>
<dbReference type="SFLD" id="SFLDG01129">
    <property type="entry name" value="C1.5:_HAD__Beta-PGM__Phosphata"/>
    <property type="match status" value="1"/>
</dbReference>
<dbReference type="EC" id="3.1.3.18" evidence="4"/>
<proteinExistence type="inferred from homology"/>
<name>A0A839V1T6_9PROT</name>
<dbReference type="InterPro" id="IPR050155">
    <property type="entry name" value="HAD-like_hydrolase_sf"/>
</dbReference>
<dbReference type="GO" id="GO:0006281">
    <property type="term" value="P:DNA repair"/>
    <property type="evidence" value="ECO:0007669"/>
    <property type="project" value="TreeGrafter"/>
</dbReference>
<dbReference type="Proteomes" id="UP000565205">
    <property type="component" value="Unassembled WGS sequence"/>
</dbReference>
<dbReference type="NCBIfam" id="TIGR01549">
    <property type="entry name" value="HAD-SF-IA-v1"/>
    <property type="match status" value="1"/>
</dbReference>
<evidence type="ECO:0000256" key="3">
    <source>
        <dbReference type="ARBA" id="ARBA00006171"/>
    </source>
</evidence>
<dbReference type="AlphaFoldDB" id="A0A839V1T6"/>
<keyword evidence="7" id="KW-1185">Reference proteome</keyword>
<reference evidence="5 7" key="2">
    <citation type="submission" date="2020-08" db="EMBL/GenBank/DDBJ databases">
        <title>Genomic Encyclopedia of Type Strains, Phase III (KMG-III): the genomes of soil and plant-associated and newly described type strains.</title>
        <authorList>
            <person name="Whitman W."/>
        </authorList>
    </citation>
    <scope>NUCLEOTIDE SEQUENCE [LARGE SCALE GENOMIC DNA]</scope>
    <source>
        <strain evidence="5 7">CECT 8088</strain>
    </source>
</reference>
<dbReference type="EMBL" id="JABXXQ010000013">
    <property type="protein sequence ID" value="NVN29119.1"/>
    <property type="molecule type" value="Genomic_DNA"/>
</dbReference>
<dbReference type="Gene3D" id="1.10.150.240">
    <property type="entry name" value="Putative phosphatase, domain 2"/>
    <property type="match status" value="1"/>
</dbReference>
<protein>
    <recommendedName>
        <fullName evidence="4">phosphoglycolate phosphatase</fullName>
        <ecNumber evidence="4">3.1.3.18</ecNumber>
    </recommendedName>
</protein>
<comment type="similarity">
    <text evidence="3">Belongs to the HAD-like hydrolase superfamily. CbbY/CbbZ/Gph/YieH family.</text>
</comment>
<gene>
    <name evidence="5" type="ORF">FHR90_002682</name>
    <name evidence="6" type="ORF">HUK83_02005</name>
</gene>
<evidence type="ECO:0000313" key="7">
    <source>
        <dbReference type="Proteomes" id="UP000557688"/>
    </source>
</evidence>
<evidence type="ECO:0000256" key="1">
    <source>
        <dbReference type="ARBA" id="ARBA00000830"/>
    </source>
</evidence>
<comment type="pathway">
    <text evidence="2">Organic acid metabolism; glycolate biosynthesis; glycolate from 2-phosphoglycolate: step 1/1.</text>
</comment>
<dbReference type="InterPro" id="IPR023198">
    <property type="entry name" value="PGP-like_dom2"/>
</dbReference>
<dbReference type="EMBL" id="JACHXV010000012">
    <property type="protein sequence ID" value="MBB3174835.1"/>
    <property type="molecule type" value="Genomic_DNA"/>
</dbReference>
<dbReference type="InterPro" id="IPR023214">
    <property type="entry name" value="HAD_sf"/>
</dbReference>
<evidence type="ECO:0000313" key="5">
    <source>
        <dbReference type="EMBL" id="MBB3174835.1"/>
    </source>
</evidence>
<organism evidence="5 7">
    <name type="scientific">Endobacter medicaginis</name>
    <dbReference type="NCBI Taxonomy" id="1181271"/>
    <lineage>
        <taxon>Bacteria</taxon>
        <taxon>Pseudomonadati</taxon>
        <taxon>Pseudomonadota</taxon>
        <taxon>Alphaproteobacteria</taxon>
        <taxon>Acetobacterales</taxon>
        <taxon>Acetobacteraceae</taxon>
        <taxon>Endobacter</taxon>
    </lineage>
</organism>
<dbReference type="PANTHER" id="PTHR43434:SF1">
    <property type="entry name" value="PHOSPHOGLYCOLATE PHOSPHATASE"/>
    <property type="match status" value="1"/>
</dbReference>
<evidence type="ECO:0000313" key="8">
    <source>
        <dbReference type="Proteomes" id="UP000565205"/>
    </source>
</evidence>
<accession>A0A839V1T6</accession>
<comment type="catalytic activity">
    <reaction evidence="1">
        <text>2-phosphoglycolate + H2O = glycolate + phosphate</text>
        <dbReference type="Rhea" id="RHEA:14369"/>
        <dbReference type="ChEBI" id="CHEBI:15377"/>
        <dbReference type="ChEBI" id="CHEBI:29805"/>
        <dbReference type="ChEBI" id="CHEBI:43474"/>
        <dbReference type="ChEBI" id="CHEBI:58033"/>
        <dbReference type="EC" id="3.1.3.18"/>
    </reaction>
</comment>
<dbReference type="RefSeq" id="WP_176621854.1">
    <property type="nucleotide sequence ID" value="NZ_JACHXV010000012.1"/>
</dbReference>
<dbReference type="Proteomes" id="UP000557688">
    <property type="component" value="Unassembled WGS sequence"/>
</dbReference>
<dbReference type="PANTHER" id="PTHR43434">
    <property type="entry name" value="PHOSPHOGLYCOLATE PHOSPHATASE"/>
    <property type="match status" value="1"/>
</dbReference>
<dbReference type="InterPro" id="IPR006439">
    <property type="entry name" value="HAD-SF_hydro_IA"/>
</dbReference>
<dbReference type="Gene3D" id="3.40.50.1000">
    <property type="entry name" value="HAD superfamily/HAD-like"/>
    <property type="match status" value="1"/>
</dbReference>
<comment type="caution">
    <text evidence="5">The sequence shown here is derived from an EMBL/GenBank/DDBJ whole genome shotgun (WGS) entry which is preliminary data.</text>
</comment>
<reference evidence="6 8" key="1">
    <citation type="submission" date="2020-06" db="EMBL/GenBank/DDBJ databases">
        <title>Description of novel acetic acid bacteria.</title>
        <authorList>
            <person name="Sombolestani A."/>
        </authorList>
    </citation>
    <scope>NUCLEOTIDE SEQUENCE [LARGE SCALE GENOMIC DNA]</scope>
    <source>
        <strain evidence="6 8">LMG 26838</strain>
    </source>
</reference>
<dbReference type="Pfam" id="PF13419">
    <property type="entry name" value="HAD_2"/>
    <property type="match status" value="1"/>
</dbReference>
<sequence>MPSSPFSPPPLLVFDLDGTLVDSLDDLTAVLNRLPARAGLPALDADIVRPMVGDGVGALVARAMTHDGRVATPTDVTDYLAIYGAATAVRTRPFEGIPDMLEACARRGWRLAVCTNKPHAAARTLLESLGLRAYFAAIGGGDSFTSRKPAPGHLVATIAAAEGALGRAVMIGDHHNDIAAAAAAHVPSIFASWGYGTAAMGAAADAVATRVADLPEHAARLLGA</sequence>
<dbReference type="SUPFAM" id="SSF56784">
    <property type="entry name" value="HAD-like"/>
    <property type="match status" value="1"/>
</dbReference>
<dbReference type="GO" id="GO:0005829">
    <property type="term" value="C:cytosol"/>
    <property type="evidence" value="ECO:0007669"/>
    <property type="project" value="TreeGrafter"/>
</dbReference>
<keyword evidence="5" id="KW-0378">Hydrolase</keyword>
<evidence type="ECO:0000256" key="4">
    <source>
        <dbReference type="ARBA" id="ARBA00013078"/>
    </source>
</evidence>
<evidence type="ECO:0000256" key="2">
    <source>
        <dbReference type="ARBA" id="ARBA00004818"/>
    </source>
</evidence>